<sequence length="47" mass="5403">RALMFIFPAIAMSLGLIAVYKYPLDGEKLKKVKEKLQELHAEKQSRV</sequence>
<accession>X1NRK2</accession>
<keyword evidence="1" id="KW-1133">Transmembrane helix</keyword>
<feature type="non-terminal residue" evidence="2">
    <location>
        <position position="1"/>
    </location>
</feature>
<feature type="transmembrane region" description="Helical" evidence="1">
    <location>
        <begin position="6"/>
        <end position="24"/>
    </location>
</feature>
<reference evidence="2" key="1">
    <citation type="journal article" date="2014" name="Front. Microbiol.">
        <title>High frequency of phylogenetically diverse reductive dehalogenase-homologous genes in deep subseafloor sedimentary metagenomes.</title>
        <authorList>
            <person name="Kawai M."/>
            <person name="Futagami T."/>
            <person name="Toyoda A."/>
            <person name="Takaki Y."/>
            <person name="Nishi S."/>
            <person name="Hori S."/>
            <person name="Arai W."/>
            <person name="Tsubouchi T."/>
            <person name="Morono Y."/>
            <person name="Uchiyama I."/>
            <person name="Ito T."/>
            <person name="Fujiyama A."/>
            <person name="Inagaki F."/>
            <person name="Takami H."/>
        </authorList>
    </citation>
    <scope>NUCLEOTIDE SEQUENCE</scope>
    <source>
        <strain evidence="2">Expedition CK06-06</strain>
    </source>
</reference>
<protein>
    <submittedName>
        <fullName evidence="2">Uncharacterized protein</fullName>
    </submittedName>
</protein>
<gene>
    <name evidence="2" type="ORF">S06H3_43562</name>
</gene>
<proteinExistence type="predicted"/>
<organism evidence="2">
    <name type="scientific">marine sediment metagenome</name>
    <dbReference type="NCBI Taxonomy" id="412755"/>
    <lineage>
        <taxon>unclassified sequences</taxon>
        <taxon>metagenomes</taxon>
        <taxon>ecological metagenomes</taxon>
    </lineage>
</organism>
<comment type="caution">
    <text evidence="2">The sequence shown here is derived from an EMBL/GenBank/DDBJ whole genome shotgun (WGS) entry which is preliminary data.</text>
</comment>
<keyword evidence="1" id="KW-0472">Membrane</keyword>
<name>X1NRK2_9ZZZZ</name>
<dbReference type="EMBL" id="BARV01027028">
    <property type="protein sequence ID" value="GAI46223.1"/>
    <property type="molecule type" value="Genomic_DNA"/>
</dbReference>
<keyword evidence="1" id="KW-0812">Transmembrane</keyword>
<dbReference type="AlphaFoldDB" id="X1NRK2"/>
<evidence type="ECO:0000256" key="1">
    <source>
        <dbReference type="SAM" id="Phobius"/>
    </source>
</evidence>
<evidence type="ECO:0000313" key="2">
    <source>
        <dbReference type="EMBL" id="GAI46223.1"/>
    </source>
</evidence>